<feature type="chain" id="PRO_5044151509" evidence="7">
    <location>
        <begin position="29"/>
        <end position="284"/>
    </location>
</feature>
<gene>
    <name evidence="8" type="primary">GSG1L2</name>
</gene>
<dbReference type="Ensembl" id="ENSMMMT00000026665.1">
    <property type="protein sequence ID" value="ENSMMMP00000023546.1"/>
    <property type="gene ID" value="ENSMMMG00000020620.1"/>
</dbReference>
<dbReference type="Gene3D" id="1.20.140.150">
    <property type="match status" value="1"/>
</dbReference>
<evidence type="ECO:0000256" key="4">
    <source>
        <dbReference type="ARBA" id="ARBA00022989"/>
    </source>
</evidence>
<comment type="similarity">
    <text evidence="2">Belongs to the GSG1 family.</text>
</comment>
<dbReference type="Proteomes" id="UP000694407">
    <property type="component" value="Unplaced"/>
</dbReference>
<reference evidence="8" key="1">
    <citation type="submission" date="2025-08" db="UniProtKB">
        <authorList>
            <consortium name="Ensembl"/>
        </authorList>
    </citation>
    <scope>IDENTIFICATION</scope>
</reference>
<dbReference type="PANTHER" id="PTHR10671:SF40">
    <property type="entry name" value="GERM CELL-SPECIFIC GENE 1-LIKE PROTEIN 2"/>
    <property type="match status" value="1"/>
</dbReference>
<dbReference type="RefSeq" id="XP_015360010.1">
    <property type="nucleotide sequence ID" value="XM_015504524.1"/>
</dbReference>
<feature type="signal peptide" evidence="7">
    <location>
        <begin position="1"/>
        <end position="28"/>
    </location>
</feature>
<keyword evidence="5 6" id="KW-0472">Membrane</keyword>
<dbReference type="CTD" id="644070"/>
<dbReference type="KEGG" id="mmma:107158080"/>
<evidence type="ECO:0000256" key="5">
    <source>
        <dbReference type="ARBA" id="ARBA00023136"/>
    </source>
</evidence>
<evidence type="ECO:0000256" key="3">
    <source>
        <dbReference type="ARBA" id="ARBA00022692"/>
    </source>
</evidence>
<proteinExistence type="inferred from homology"/>
<keyword evidence="9" id="KW-1185">Reference proteome</keyword>
<dbReference type="InterPro" id="IPR012478">
    <property type="entry name" value="GSG-1"/>
</dbReference>
<evidence type="ECO:0000313" key="9">
    <source>
        <dbReference type="Proteomes" id="UP000694407"/>
    </source>
</evidence>
<dbReference type="OrthoDB" id="10001768at2759"/>
<dbReference type="Pfam" id="PF07803">
    <property type="entry name" value="GSG-1"/>
    <property type="match status" value="1"/>
</dbReference>
<evidence type="ECO:0000256" key="2">
    <source>
        <dbReference type="ARBA" id="ARBA00007425"/>
    </source>
</evidence>
<dbReference type="AlphaFoldDB" id="A0A8C6A2G7"/>
<reference evidence="8" key="2">
    <citation type="submission" date="2025-09" db="UniProtKB">
        <authorList>
            <consortium name="Ensembl"/>
        </authorList>
    </citation>
    <scope>IDENTIFICATION</scope>
</reference>
<evidence type="ECO:0000256" key="7">
    <source>
        <dbReference type="SAM" id="SignalP"/>
    </source>
</evidence>
<accession>A0A8C6A2G7</accession>
<keyword evidence="3 6" id="KW-0812">Transmembrane</keyword>
<dbReference type="GeneID" id="107158080"/>
<dbReference type="GO" id="GO:0005886">
    <property type="term" value="C:plasma membrane"/>
    <property type="evidence" value="ECO:0007669"/>
    <property type="project" value="TreeGrafter"/>
</dbReference>
<sequence>MDRARRQQALTLLPICLALALSLTAVSSSYWCEGARKVTKPLCLDQLHGKNCIHFRRSNSSYGSKDESQVVLYIWEIGDDKFIQRRLHVGLWESCEENLNSTGERCRSFRSVVPTEEQGVLWLCIGAEVLVVFLILTSAILLGSRMSCYSCGFNWLKVDASIAILMVFAGLLGMVSHMIYTTIFQITVNLGPEDWRPQTWDYGWSYCLAWGSFALCMAVSVTVMSRYTTARLECSERQRVQKSTQHPQYGFPEPETSQSVWETGAAPSSAGHTFLNVPGKVSMC</sequence>
<keyword evidence="4 6" id="KW-1133">Transmembrane helix</keyword>
<organism evidence="8 9">
    <name type="scientific">Marmota marmota marmota</name>
    <name type="common">Alpine marmot</name>
    <dbReference type="NCBI Taxonomy" id="9994"/>
    <lineage>
        <taxon>Eukaryota</taxon>
        <taxon>Metazoa</taxon>
        <taxon>Chordata</taxon>
        <taxon>Craniata</taxon>
        <taxon>Vertebrata</taxon>
        <taxon>Euteleostomi</taxon>
        <taxon>Mammalia</taxon>
        <taxon>Eutheria</taxon>
        <taxon>Euarchontoglires</taxon>
        <taxon>Glires</taxon>
        <taxon>Rodentia</taxon>
        <taxon>Sciuromorpha</taxon>
        <taxon>Sciuridae</taxon>
        <taxon>Xerinae</taxon>
        <taxon>Marmotini</taxon>
        <taxon>Marmota</taxon>
    </lineage>
</organism>
<dbReference type="PANTHER" id="PTHR10671">
    <property type="entry name" value="EPITHELIAL MEMBRANE PROTEIN-RELATED"/>
    <property type="match status" value="1"/>
</dbReference>
<name>A0A8C6A2G7_MARMA</name>
<protein>
    <submittedName>
        <fullName evidence="8">GSG1 like 2</fullName>
    </submittedName>
</protein>
<comment type="subcellular location">
    <subcellularLocation>
        <location evidence="1">Membrane</location>
        <topology evidence="1">Multi-pass membrane protein</topology>
    </subcellularLocation>
</comment>
<dbReference type="FunFam" id="1.20.140.150:FF:000037">
    <property type="entry name" value="GSG1 like 2"/>
    <property type="match status" value="1"/>
</dbReference>
<evidence type="ECO:0000256" key="1">
    <source>
        <dbReference type="ARBA" id="ARBA00004141"/>
    </source>
</evidence>
<dbReference type="GeneTree" id="ENSGT01050000244814"/>
<feature type="transmembrane region" description="Helical" evidence="6">
    <location>
        <begin position="120"/>
        <end position="142"/>
    </location>
</feature>
<dbReference type="InterPro" id="IPR050579">
    <property type="entry name" value="PMP-22/EMP/MP20-like"/>
</dbReference>
<feature type="transmembrane region" description="Helical" evidence="6">
    <location>
        <begin position="203"/>
        <end position="223"/>
    </location>
</feature>
<evidence type="ECO:0000313" key="8">
    <source>
        <dbReference type="Ensembl" id="ENSMMMP00000023546.1"/>
    </source>
</evidence>
<evidence type="ECO:0000256" key="6">
    <source>
        <dbReference type="SAM" id="Phobius"/>
    </source>
</evidence>
<feature type="transmembrane region" description="Helical" evidence="6">
    <location>
        <begin position="162"/>
        <end position="183"/>
    </location>
</feature>
<keyword evidence="7" id="KW-0732">Signal</keyword>